<evidence type="ECO:0000256" key="1">
    <source>
        <dbReference type="ARBA" id="ARBA00008520"/>
    </source>
</evidence>
<organism evidence="4 5">
    <name type="scientific">Paenibacillus sepulcri</name>
    <dbReference type="NCBI Taxonomy" id="359917"/>
    <lineage>
        <taxon>Bacteria</taxon>
        <taxon>Bacillati</taxon>
        <taxon>Bacillota</taxon>
        <taxon>Bacilli</taxon>
        <taxon>Bacillales</taxon>
        <taxon>Paenibacillaceae</taxon>
        <taxon>Paenibacillus</taxon>
    </lineage>
</organism>
<evidence type="ECO:0000256" key="3">
    <source>
        <dbReference type="ARBA" id="ARBA00022729"/>
    </source>
</evidence>
<feature type="non-terminal residue" evidence="4">
    <location>
        <position position="1"/>
    </location>
</feature>
<comment type="similarity">
    <text evidence="1">Belongs to the bacterial solute-binding protein 1 family.</text>
</comment>
<gene>
    <name evidence="4" type="ORF">K0U00_23915</name>
</gene>
<dbReference type="SUPFAM" id="SSF53850">
    <property type="entry name" value="Periplasmic binding protein-like II"/>
    <property type="match status" value="1"/>
</dbReference>
<protein>
    <submittedName>
        <fullName evidence="4">Extracellular solute-binding protein</fullName>
    </submittedName>
</protein>
<keyword evidence="2" id="KW-0813">Transport</keyword>
<evidence type="ECO:0000313" key="5">
    <source>
        <dbReference type="Proteomes" id="UP001519887"/>
    </source>
</evidence>
<proteinExistence type="inferred from homology"/>
<dbReference type="Pfam" id="PF13416">
    <property type="entry name" value="SBP_bac_8"/>
    <property type="match status" value="1"/>
</dbReference>
<dbReference type="EMBL" id="JAHZIK010000748">
    <property type="protein sequence ID" value="MBW7457088.1"/>
    <property type="molecule type" value="Genomic_DNA"/>
</dbReference>
<keyword evidence="3" id="KW-0732">Signal</keyword>
<dbReference type="Gene3D" id="3.40.190.10">
    <property type="entry name" value="Periplasmic binding protein-like II"/>
    <property type="match status" value="1"/>
</dbReference>
<dbReference type="PANTHER" id="PTHR30061">
    <property type="entry name" value="MALTOSE-BINDING PERIPLASMIC PROTEIN"/>
    <property type="match status" value="1"/>
</dbReference>
<keyword evidence="5" id="KW-1185">Reference proteome</keyword>
<sequence length="266" mass="30194">KGEFTMDDMDKIAKDAVDQKIVQNGFVPTTGQSDLALLFYSHNVEMYDQEKAEYVLDKAHMTDTLQWIKQLLDSKVLPAAALAAPKDDNLKAMINGESMFMVAGVWDEAKWRTRGMEKTQGNVSTDFIMQNIGVMLMPPTEKGGKPVTVSGPWTYVVSKQTKYPELAKRLLTYVSAPELQKEHDEQSSHLPFTKEGQEQIKDNVWLNANSYLINYSKFIPNDPDQPKFAKIYTDAIKNIASGKSPEETVKWMEEQMKLNLDKFTVK</sequence>
<dbReference type="PANTHER" id="PTHR30061:SF50">
    <property type="entry name" value="MALTOSE_MALTODEXTRIN-BINDING PERIPLASMIC PROTEIN"/>
    <property type="match status" value="1"/>
</dbReference>
<dbReference type="InterPro" id="IPR006059">
    <property type="entry name" value="SBP"/>
</dbReference>
<dbReference type="Proteomes" id="UP001519887">
    <property type="component" value="Unassembled WGS sequence"/>
</dbReference>
<evidence type="ECO:0000313" key="4">
    <source>
        <dbReference type="EMBL" id="MBW7457088.1"/>
    </source>
</evidence>
<name>A0ABS7C841_9BACL</name>
<evidence type="ECO:0000256" key="2">
    <source>
        <dbReference type="ARBA" id="ARBA00022448"/>
    </source>
</evidence>
<accession>A0ABS7C841</accession>
<reference evidence="4 5" key="1">
    <citation type="submission" date="2021-07" db="EMBL/GenBank/DDBJ databases">
        <title>Paenibacillus radiodurans sp. nov., isolated from the southeastern edge of Tengger Desert.</title>
        <authorList>
            <person name="Zhang G."/>
        </authorList>
    </citation>
    <scope>NUCLEOTIDE SEQUENCE [LARGE SCALE GENOMIC DNA]</scope>
    <source>
        <strain evidence="4 5">CCM 7311</strain>
    </source>
</reference>
<comment type="caution">
    <text evidence="4">The sequence shown here is derived from an EMBL/GenBank/DDBJ whole genome shotgun (WGS) entry which is preliminary data.</text>
</comment>